<gene>
    <name evidence="1" type="ORF">SI859A1_00755</name>
</gene>
<dbReference type="EMBL" id="AAPJ01000002">
    <property type="protein sequence ID" value="EAS50635.1"/>
    <property type="molecule type" value="Genomic_DNA"/>
</dbReference>
<organism evidence="1 2">
    <name type="scientific">Aurantimonas manganoxydans (strain ATCC BAA-1229 / DSM 21871 / SI85-9A1)</name>
    <dbReference type="NCBI Taxonomy" id="287752"/>
    <lineage>
        <taxon>Bacteria</taxon>
        <taxon>Pseudomonadati</taxon>
        <taxon>Pseudomonadota</taxon>
        <taxon>Alphaproteobacteria</taxon>
        <taxon>Hyphomicrobiales</taxon>
        <taxon>Aurantimonadaceae</taxon>
        <taxon>Aurantimonas</taxon>
    </lineage>
</organism>
<dbReference type="BioCyc" id="AURANTIMONAS:SI859A1_00755-MONOMER"/>
<comment type="caution">
    <text evidence="1">The sequence shown here is derived from an EMBL/GenBank/DDBJ whole genome shotgun (WGS) entry which is preliminary data.</text>
</comment>
<accession>Q1YK88</accession>
<protein>
    <submittedName>
        <fullName evidence="1">Uncharacterized protein</fullName>
    </submittedName>
</protein>
<keyword evidence="2" id="KW-1185">Reference proteome</keyword>
<evidence type="ECO:0000313" key="1">
    <source>
        <dbReference type="EMBL" id="EAS50635.1"/>
    </source>
</evidence>
<dbReference type="AlphaFoldDB" id="Q1YK88"/>
<sequence>MMREVGEGGEKFLLGVGWVPLVVRQAHHEGAEEGVLRLKVLGGMQNDVDSCRGFCHVINIGAEPRQIPPGSAGFFYDRMKPGPNVPRLLGSGRPLDQRADPVGQLPQLLVLCTSSGRAKARPYCRARAAFWKLDRLESA</sequence>
<name>Q1YK88_AURMS</name>
<reference evidence="1 2" key="1">
    <citation type="journal article" date="2008" name="Appl. Environ. Microbiol.">
        <title>Genomic insights into Mn(II) oxidation by the marine alphaproteobacterium Aurantimonas sp. strain SI85-9A1.</title>
        <authorList>
            <person name="Dick G.J."/>
            <person name="Podell S."/>
            <person name="Johnson H.A."/>
            <person name="Rivera-Espinoza Y."/>
            <person name="Bernier-Latmani R."/>
            <person name="McCarthy J.K."/>
            <person name="Torpey J.W."/>
            <person name="Clement B.G."/>
            <person name="Gaasterland T."/>
            <person name="Tebo B.M."/>
        </authorList>
    </citation>
    <scope>NUCLEOTIDE SEQUENCE [LARGE SCALE GENOMIC DNA]</scope>
    <source>
        <strain evidence="1 2">SI85-9A1</strain>
    </source>
</reference>
<evidence type="ECO:0000313" key="2">
    <source>
        <dbReference type="Proteomes" id="UP000000321"/>
    </source>
</evidence>
<dbReference type="HOGENOM" id="CLU_1842847_0_0_5"/>
<dbReference type="Proteomes" id="UP000000321">
    <property type="component" value="Unassembled WGS sequence"/>
</dbReference>
<proteinExistence type="predicted"/>